<proteinExistence type="inferred from homology"/>
<dbReference type="InterPro" id="IPR044651">
    <property type="entry name" value="OTSB-like"/>
</dbReference>
<protein>
    <recommendedName>
        <fullName evidence="4">Trehalose 6-phosphate phosphatase</fullName>
        <ecNumber evidence="4">3.1.3.12</ecNumber>
    </recommendedName>
</protein>
<dbReference type="InterPro" id="IPR006379">
    <property type="entry name" value="HAD-SF_hydro_IIB"/>
</dbReference>
<organism evidence="6 7">
    <name type="scientific">Spiribacter aquaticus</name>
    <dbReference type="NCBI Taxonomy" id="1935996"/>
    <lineage>
        <taxon>Bacteria</taxon>
        <taxon>Pseudomonadati</taxon>
        <taxon>Pseudomonadota</taxon>
        <taxon>Gammaproteobacteria</taxon>
        <taxon>Chromatiales</taxon>
        <taxon>Ectothiorhodospiraceae</taxon>
        <taxon>Spiribacter</taxon>
    </lineage>
</organism>
<dbReference type="EC" id="3.1.3.12" evidence="4"/>
<dbReference type="Gene3D" id="3.40.50.1000">
    <property type="entry name" value="HAD superfamily/HAD-like"/>
    <property type="match status" value="1"/>
</dbReference>
<dbReference type="UniPathway" id="UPA00299"/>
<dbReference type="InterPro" id="IPR036412">
    <property type="entry name" value="HAD-like_sf"/>
</dbReference>
<evidence type="ECO:0000256" key="1">
    <source>
        <dbReference type="ARBA" id="ARBA00005199"/>
    </source>
</evidence>
<comment type="cofactor">
    <cofactor evidence="4">
        <name>Mg(2+)</name>
        <dbReference type="ChEBI" id="CHEBI:18420"/>
    </cofactor>
</comment>
<evidence type="ECO:0000256" key="3">
    <source>
        <dbReference type="ARBA" id="ARBA00022801"/>
    </source>
</evidence>
<dbReference type="SUPFAM" id="SSF56784">
    <property type="entry name" value="HAD-like"/>
    <property type="match status" value="1"/>
</dbReference>
<dbReference type="InterPro" id="IPR003337">
    <property type="entry name" value="Trehalose_PPase"/>
</dbReference>
<keyword evidence="3 4" id="KW-0378">Hydrolase</keyword>
<comment type="caution">
    <text evidence="6">The sequence shown here is derived from an EMBL/GenBank/DDBJ whole genome shotgun (WGS) entry which is preliminary data.</text>
</comment>
<evidence type="ECO:0000256" key="5">
    <source>
        <dbReference type="SAM" id="MobiDB-lite"/>
    </source>
</evidence>
<dbReference type="NCBIfam" id="TIGR01484">
    <property type="entry name" value="HAD-SF-IIB"/>
    <property type="match status" value="1"/>
</dbReference>
<keyword evidence="7" id="KW-1185">Reference proteome</keyword>
<comment type="catalytic activity">
    <reaction evidence="4">
        <text>alpha,alpha-trehalose 6-phosphate + H2O = alpha,alpha-trehalose + phosphate</text>
        <dbReference type="Rhea" id="RHEA:23420"/>
        <dbReference type="ChEBI" id="CHEBI:15377"/>
        <dbReference type="ChEBI" id="CHEBI:16551"/>
        <dbReference type="ChEBI" id="CHEBI:43474"/>
        <dbReference type="ChEBI" id="CHEBI:58429"/>
        <dbReference type="EC" id="3.1.3.12"/>
    </reaction>
</comment>
<feature type="compositionally biased region" description="Polar residues" evidence="5">
    <location>
        <begin position="1"/>
        <end position="18"/>
    </location>
</feature>
<dbReference type="PANTHER" id="PTHR43768:SF3">
    <property type="entry name" value="TREHALOSE 6-PHOSPHATE PHOSPHATASE"/>
    <property type="match status" value="1"/>
</dbReference>
<evidence type="ECO:0000256" key="4">
    <source>
        <dbReference type="RuleBase" id="RU361117"/>
    </source>
</evidence>
<dbReference type="InterPro" id="IPR023214">
    <property type="entry name" value="HAD_sf"/>
</dbReference>
<gene>
    <name evidence="6" type="primary">otsB</name>
    <name evidence="6" type="ORF">FPL11_00335</name>
</gene>
<dbReference type="PANTHER" id="PTHR43768">
    <property type="entry name" value="TREHALOSE 6-PHOSPHATE PHOSPHATASE"/>
    <property type="match status" value="1"/>
</dbReference>
<comment type="similarity">
    <text evidence="2 4">Belongs to the trehalose phosphatase family.</text>
</comment>
<evidence type="ECO:0000256" key="2">
    <source>
        <dbReference type="ARBA" id="ARBA00008770"/>
    </source>
</evidence>
<reference evidence="6 7" key="1">
    <citation type="submission" date="2019-07" db="EMBL/GenBank/DDBJ databases">
        <title>Reclasification of Spiribacter aquaticus.</title>
        <authorList>
            <person name="Leon M.J."/>
            <person name="Sanchez-Porro C."/>
            <person name="Ventosa A."/>
        </authorList>
    </citation>
    <scope>NUCLEOTIDE SEQUENCE [LARGE SCALE GENOMIC DNA]</scope>
    <source>
        <strain evidence="6 7">SP30</strain>
    </source>
</reference>
<dbReference type="Pfam" id="PF02358">
    <property type="entry name" value="Trehalose_PPase"/>
    <property type="match status" value="1"/>
</dbReference>
<accession>A0A557RM65</accession>
<comment type="function">
    <text evidence="4">Removes the phosphate from trehalose 6-phosphate to produce free trehalose.</text>
</comment>
<feature type="region of interest" description="Disordered" evidence="5">
    <location>
        <begin position="1"/>
        <end position="24"/>
    </location>
</feature>
<dbReference type="GO" id="GO:0004805">
    <property type="term" value="F:trehalose-phosphatase activity"/>
    <property type="evidence" value="ECO:0007669"/>
    <property type="project" value="UniProtKB-EC"/>
</dbReference>
<dbReference type="Gene3D" id="3.30.70.1020">
    <property type="entry name" value="Trehalose-6-phosphate phosphatase related protein, domain 2"/>
    <property type="match status" value="1"/>
</dbReference>
<dbReference type="NCBIfam" id="TIGR00685">
    <property type="entry name" value="T6PP"/>
    <property type="match status" value="1"/>
</dbReference>
<dbReference type="EMBL" id="VMKP01000001">
    <property type="protein sequence ID" value="TVO66188.1"/>
    <property type="molecule type" value="Genomic_DNA"/>
</dbReference>
<dbReference type="AlphaFoldDB" id="A0A557RM65"/>
<evidence type="ECO:0000313" key="7">
    <source>
        <dbReference type="Proteomes" id="UP000316688"/>
    </source>
</evidence>
<keyword evidence="4" id="KW-0460">Magnesium</keyword>
<dbReference type="Proteomes" id="UP000316688">
    <property type="component" value="Unassembled WGS sequence"/>
</dbReference>
<name>A0A557RM65_9GAMM</name>
<dbReference type="RefSeq" id="WP_144346776.1">
    <property type="nucleotide sequence ID" value="NZ_VMKP01000001.1"/>
</dbReference>
<dbReference type="GO" id="GO:0005992">
    <property type="term" value="P:trehalose biosynthetic process"/>
    <property type="evidence" value="ECO:0007669"/>
    <property type="project" value="UniProtKB-UniPathway"/>
</dbReference>
<comment type="pathway">
    <text evidence="1 4">Glycan biosynthesis; trehalose biosynthesis.</text>
</comment>
<sequence>MPNWPRSSQTVNSRASTELSDERAAGLPTPRADWALFLDFDGTLVEIAEHPEAVHVPAQLIGLLDALVQSLDGAVAIVSGRPLEGLDALLGGALPAVAGLHGLERRSLGGQIHRPADRRAELDGLRQALEAFAGEHPGAHVEDKGNAIALHYRRDPALERPARALVEHHCESLGESFRLQSGKQVLEVGPAGHDKGTVIEAFMAEPPFHGRIPVCLGDDVTDEDAFAAVNRLGGHSIRIGTDRPTAASHALASVNEAYQWLNRLPRHLRPIQ</sequence>
<evidence type="ECO:0000313" key="6">
    <source>
        <dbReference type="EMBL" id="TVO66188.1"/>
    </source>
</evidence>
<dbReference type="CDD" id="cd01627">
    <property type="entry name" value="HAD_TPP"/>
    <property type="match status" value="1"/>
</dbReference>
<keyword evidence="4" id="KW-0479">Metal-binding</keyword>
<dbReference type="GO" id="GO:0000287">
    <property type="term" value="F:magnesium ion binding"/>
    <property type="evidence" value="ECO:0007669"/>
    <property type="project" value="UniProtKB-ARBA"/>
</dbReference>